<gene>
    <name evidence="1" type="ORF">ACFSB2_17155</name>
</gene>
<proteinExistence type="predicted"/>
<reference evidence="2" key="1">
    <citation type="journal article" date="2019" name="Int. J. Syst. Evol. Microbiol.">
        <title>The Global Catalogue of Microorganisms (GCM) 10K type strain sequencing project: providing services to taxonomists for standard genome sequencing and annotation.</title>
        <authorList>
            <consortium name="The Broad Institute Genomics Platform"/>
            <consortium name="The Broad Institute Genome Sequencing Center for Infectious Disease"/>
            <person name="Wu L."/>
            <person name="Ma J."/>
        </authorList>
    </citation>
    <scope>NUCLEOTIDE SEQUENCE [LARGE SCALE GENOMIC DNA]</scope>
    <source>
        <strain evidence="2">CGMCC 1.12286</strain>
    </source>
</reference>
<sequence length="75" mass="8329">MGKEGNPLYNDDRVVELIEVKKVTTAVIKLEQRLETSKLPPLVTKNPKSALELSDMLGCSGAYGKTMVDIHKETR</sequence>
<organism evidence="1 2">
    <name type="scientific">Alicyclobacillus fodiniaquatilis</name>
    <dbReference type="NCBI Taxonomy" id="1661150"/>
    <lineage>
        <taxon>Bacteria</taxon>
        <taxon>Bacillati</taxon>
        <taxon>Bacillota</taxon>
        <taxon>Bacilli</taxon>
        <taxon>Bacillales</taxon>
        <taxon>Alicyclobacillaceae</taxon>
        <taxon>Alicyclobacillus</taxon>
    </lineage>
</organism>
<comment type="caution">
    <text evidence="1">The sequence shown here is derived from an EMBL/GenBank/DDBJ whole genome shotgun (WGS) entry which is preliminary data.</text>
</comment>
<evidence type="ECO:0000313" key="2">
    <source>
        <dbReference type="Proteomes" id="UP001597079"/>
    </source>
</evidence>
<dbReference type="RefSeq" id="WP_377944334.1">
    <property type="nucleotide sequence ID" value="NZ_JBHUCX010000062.1"/>
</dbReference>
<dbReference type="EMBL" id="JBHUCX010000062">
    <property type="protein sequence ID" value="MFD1676433.1"/>
    <property type="molecule type" value="Genomic_DNA"/>
</dbReference>
<accession>A0ABW4JMV4</accession>
<keyword evidence="2" id="KW-1185">Reference proteome</keyword>
<dbReference type="Proteomes" id="UP001597079">
    <property type="component" value="Unassembled WGS sequence"/>
</dbReference>
<name>A0ABW4JMV4_9BACL</name>
<protein>
    <submittedName>
        <fullName evidence="1">Uncharacterized protein</fullName>
    </submittedName>
</protein>
<evidence type="ECO:0000313" key="1">
    <source>
        <dbReference type="EMBL" id="MFD1676433.1"/>
    </source>
</evidence>